<dbReference type="InterPro" id="IPR010022">
    <property type="entry name" value="XkdX"/>
</dbReference>
<sequence>MDRFVLMYYKMGLFDKPTMQLFVQAGEITADEYKQATGEDYVAPAE</sequence>
<protein>
    <submittedName>
        <fullName evidence="1">XkdX family protein</fullName>
    </submittedName>
</protein>
<evidence type="ECO:0000313" key="2">
    <source>
        <dbReference type="Proteomes" id="UP001330016"/>
    </source>
</evidence>
<comment type="caution">
    <text evidence="1">The sequence shown here is derived from an EMBL/GenBank/DDBJ whole genome shotgun (WGS) entry which is preliminary data.</text>
</comment>
<reference evidence="1 2" key="1">
    <citation type="submission" date="2023-02" db="EMBL/GenBank/DDBJ databases">
        <title>The predominant lactic acid bacteria and yeasts involved in the spontaneous fermentation of millet during the production of the traditional porridge Hausa koko in Ghana.</title>
        <authorList>
            <person name="Atter A."/>
            <person name="Diaz M."/>
        </authorList>
    </citation>
    <scope>NUCLEOTIDE SEQUENCE [LARGE SCALE GENOMIC DNA]</scope>
    <source>
        <strain evidence="1 2">FI11640</strain>
    </source>
</reference>
<keyword evidence="2" id="KW-1185">Reference proteome</keyword>
<name>A0ABU7T2X4_9LACO</name>
<dbReference type="RefSeq" id="WP_331244441.1">
    <property type="nucleotide sequence ID" value="NZ_JAQSGJ010000058.1"/>
</dbReference>
<dbReference type="Proteomes" id="UP001330016">
    <property type="component" value="Unassembled WGS sequence"/>
</dbReference>
<accession>A0ABU7T2X4</accession>
<dbReference type="EMBL" id="JAQSGK010000058">
    <property type="protein sequence ID" value="MEE6716948.1"/>
    <property type="molecule type" value="Genomic_DNA"/>
</dbReference>
<organism evidence="1 2">
    <name type="scientific">Schleiferilactobacillus harbinensis</name>
    <dbReference type="NCBI Taxonomy" id="304207"/>
    <lineage>
        <taxon>Bacteria</taxon>
        <taxon>Bacillati</taxon>
        <taxon>Bacillota</taxon>
        <taxon>Bacilli</taxon>
        <taxon>Lactobacillales</taxon>
        <taxon>Lactobacillaceae</taxon>
        <taxon>Schleiferilactobacillus</taxon>
    </lineage>
</organism>
<gene>
    <name evidence="1" type="ORF">PS435_13915</name>
</gene>
<evidence type="ECO:0000313" key="1">
    <source>
        <dbReference type="EMBL" id="MEE6716948.1"/>
    </source>
</evidence>
<proteinExistence type="predicted"/>
<dbReference type="Pfam" id="PF09693">
    <property type="entry name" value="Phage_XkdX"/>
    <property type="match status" value="1"/>
</dbReference>